<gene>
    <name evidence="1" type="ORF">K450DRAFT_244630</name>
</gene>
<dbReference type="AlphaFoldDB" id="A0AAD5E7D8"/>
<dbReference type="Proteomes" id="UP001206595">
    <property type="component" value="Unassembled WGS sequence"/>
</dbReference>
<comment type="caution">
    <text evidence="1">The sequence shown here is derived from an EMBL/GenBank/DDBJ whole genome shotgun (WGS) entry which is preliminary data.</text>
</comment>
<evidence type="ECO:0000313" key="1">
    <source>
        <dbReference type="EMBL" id="KAI8578818.1"/>
    </source>
</evidence>
<dbReference type="RefSeq" id="XP_051443822.1">
    <property type="nucleotide sequence ID" value="XM_051589622.1"/>
</dbReference>
<sequence length="60" mass="7265">MISLRMYEGRFWDFQNKRCGECSNYQIPYCADPILKLWKSIYPIPNLRFEGSQPYRLNVD</sequence>
<dbReference type="GeneID" id="75914967"/>
<protein>
    <submittedName>
        <fullName evidence="1">Uncharacterized protein</fullName>
    </submittedName>
</protein>
<dbReference type="EMBL" id="MU620925">
    <property type="protein sequence ID" value="KAI8578818.1"/>
    <property type="molecule type" value="Genomic_DNA"/>
</dbReference>
<proteinExistence type="predicted"/>
<accession>A0AAD5E7D8</accession>
<name>A0AAD5E7D8_UMBRA</name>
<reference evidence="1" key="1">
    <citation type="submission" date="2021-06" db="EMBL/GenBank/DDBJ databases">
        <authorList>
            <consortium name="DOE Joint Genome Institute"/>
            <person name="Mondo S.J."/>
            <person name="Amses K.R."/>
            <person name="Simmons D.R."/>
            <person name="Longcore J.E."/>
            <person name="Seto K."/>
            <person name="Alves G.H."/>
            <person name="Bonds A.E."/>
            <person name="Quandt C.A."/>
            <person name="Davis W.J."/>
            <person name="Chang Y."/>
            <person name="Letcher P.M."/>
            <person name="Powell M.J."/>
            <person name="Kuo A."/>
            <person name="Labutti K."/>
            <person name="Pangilinan J."/>
            <person name="Andreopoulos W."/>
            <person name="Tritt A."/>
            <person name="Riley R."/>
            <person name="Hundley H."/>
            <person name="Johnson J."/>
            <person name="Lipzen A."/>
            <person name="Barry K."/>
            <person name="Berbee M.L."/>
            <person name="Buchler N.E."/>
            <person name="Grigoriev I.V."/>
            <person name="Spatafora J.W."/>
            <person name="Stajich J.E."/>
            <person name="James T.Y."/>
        </authorList>
    </citation>
    <scope>NUCLEOTIDE SEQUENCE</scope>
    <source>
        <strain evidence="1">AG</strain>
    </source>
</reference>
<reference evidence="1" key="2">
    <citation type="journal article" date="2022" name="Proc. Natl. Acad. Sci. U.S.A.">
        <title>Diploid-dominant life cycles characterize the early evolution of Fungi.</title>
        <authorList>
            <person name="Amses K.R."/>
            <person name="Simmons D.R."/>
            <person name="Longcore J.E."/>
            <person name="Mondo S.J."/>
            <person name="Seto K."/>
            <person name="Jeronimo G.H."/>
            <person name="Bonds A.E."/>
            <person name="Quandt C.A."/>
            <person name="Davis W.J."/>
            <person name="Chang Y."/>
            <person name="Federici B.A."/>
            <person name="Kuo A."/>
            <person name="LaButti K."/>
            <person name="Pangilinan J."/>
            <person name="Andreopoulos W."/>
            <person name="Tritt A."/>
            <person name="Riley R."/>
            <person name="Hundley H."/>
            <person name="Johnson J."/>
            <person name="Lipzen A."/>
            <person name="Barry K."/>
            <person name="Lang B.F."/>
            <person name="Cuomo C.A."/>
            <person name="Buchler N.E."/>
            <person name="Grigoriev I.V."/>
            <person name="Spatafora J.W."/>
            <person name="Stajich J.E."/>
            <person name="James T.Y."/>
        </authorList>
    </citation>
    <scope>NUCLEOTIDE SEQUENCE</scope>
    <source>
        <strain evidence="1">AG</strain>
    </source>
</reference>
<evidence type="ECO:0000313" key="2">
    <source>
        <dbReference type="Proteomes" id="UP001206595"/>
    </source>
</evidence>
<keyword evidence="2" id="KW-1185">Reference proteome</keyword>
<organism evidence="1 2">
    <name type="scientific">Umbelopsis ramanniana AG</name>
    <dbReference type="NCBI Taxonomy" id="1314678"/>
    <lineage>
        <taxon>Eukaryota</taxon>
        <taxon>Fungi</taxon>
        <taxon>Fungi incertae sedis</taxon>
        <taxon>Mucoromycota</taxon>
        <taxon>Mucoromycotina</taxon>
        <taxon>Umbelopsidomycetes</taxon>
        <taxon>Umbelopsidales</taxon>
        <taxon>Umbelopsidaceae</taxon>
        <taxon>Umbelopsis</taxon>
    </lineage>
</organism>